<evidence type="ECO:0000313" key="4">
    <source>
        <dbReference type="Proteomes" id="UP001165306"/>
    </source>
</evidence>
<comment type="caution">
    <text evidence="3">The sequence shown here is derived from an EMBL/GenBank/DDBJ whole genome shotgun (WGS) entry which is preliminary data.</text>
</comment>
<gene>
    <name evidence="3" type="ORF">NET02_11055</name>
</gene>
<organism evidence="3 4">
    <name type="scientific">Thermalbibacter longus</name>
    <dbReference type="NCBI Taxonomy" id="2951981"/>
    <lineage>
        <taxon>Bacteria</taxon>
        <taxon>Pseudomonadati</taxon>
        <taxon>Thermomicrobiota</taxon>
        <taxon>Thermomicrobia</taxon>
        <taxon>Thermomicrobiales</taxon>
        <taxon>Thermomicrobiaceae</taxon>
        <taxon>Thermalbibacter</taxon>
    </lineage>
</organism>
<dbReference type="Gene3D" id="3.40.50.1980">
    <property type="entry name" value="Nitrogenase molybdenum iron protein domain"/>
    <property type="match status" value="2"/>
</dbReference>
<reference evidence="3" key="1">
    <citation type="submission" date="2022-06" db="EMBL/GenBank/DDBJ databases">
        <title>CFH 74404 Thermomicrobiaceae sp.</title>
        <authorList>
            <person name="Ming H."/>
            <person name="Li W.-J."/>
            <person name="Zhao Z."/>
        </authorList>
    </citation>
    <scope>NUCLEOTIDE SEQUENCE</scope>
    <source>
        <strain evidence="3">CFH 74404</strain>
    </source>
</reference>
<dbReference type="Proteomes" id="UP001165306">
    <property type="component" value="Unassembled WGS sequence"/>
</dbReference>
<dbReference type="InterPro" id="IPR050902">
    <property type="entry name" value="ABC_Transporter_SBP"/>
</dbReference>
<dbReference type="Pfam" id="PF01497">
    <property type="entry name" value="Peripla_BP_2"/>
    <property type="match status" value="1"/>
</dbReference>
<feature type="domain" description="Fe/B12 periplasmic-binding" evidence="2">
    <location>
        <begin position="72"/>
        <end position="331"/>
    </location>
</feature>
<sequence>MVFQARAFRYRRALIGLAIVTLLATAGCLSQTTSGTPPAPAPEAGATGTAAQTRVVTDFAGRQVTVPARIERVVTIGSLPVVNSFVFAMGHGDKIVTGLLPRYDRERYEYHFVFGPRIAESPIMEGPDYTPNIEEILRADPDVILTMQQVVIPPLEERGLPVIFLAWREPEDIRQVIRLLGEVFGETERAEAYVAYFDETVERVSQRVADIPLEERVTVLYLDPQTMANTHLITEWWIEAAGGVSVTKAIHVGESVSVTLEQVLAWDPDVIVVRTKEDAEALRSDPRFASLQAVQSGRIHVTPTGAHLWAHRTSEQPLTVLWAAKTFYPDRFADLDLAEEARRFYAQFYGVELTDEQIAEILASGM</sequence>
<dbReference type="PROSITE" id="PS50983">
    <property type="entry name" value="FE_B12_PBP"/>
    <property type="match status" value="1"/>
</dbReference>
<dbReference type="RefSeq" id="WP_284057473.1">
    <property type="nucleotide sequence ID" value="NZ_JAMSLR010000007.1"/>
</dbReference>
<evidence type="ECO:0000259" key="2">
    <source>
        <dbReference type="PROSITE" id="PS50983"/>
    </source>
</evidence>
<evidence type="ECO:0000256" key="1">
    <source>
        <dbReference type="SAM" id="SignalP"/>
    </source>
</evidence>
<dbReference type="PROSITE" id="PS51257">
    <property type="entry name" value="PROKAR_LIPOPROTEIN"/>
    <property type="match status" value="1"/>
</dbReference>
<dbReference type="AlphaFoldDB" id="A0AA41WB33"/>
<accession>A0AA41WB33</accession>
<dbReference type="SUPFAM" id="SSF53807">
    <property type="entry name" value="Helical backbone' metal receptor"/>
    <property type="match status" value="1"/>
</dbReference>
<dbReference type="CDD" id="cd01142">
    <property type="entry name" value="TroA_e"/>
    <property type="match status" value="1"/>
</dbReference>
<keyword evidence="1" id="KW-0732">Signal</keyword>
<proteinExistence type="predicted"/>
<feature type="signal peptide" evidence="1">
    <location>
        <begin position="1"/>
        <end position="26"/>
    </location>
</feature>
<name>A0AA41WB33_9BACT</name>
<evidence type="ECO:0000313" key="3">
    <source>
        <dbReference type="EMBL" id="MCM8749689.1"/>
    </source>
</evidence>
<protein>
    <submittedName>
        <fullName evidence="3">ABC transporter substrate-binding protein</fullName>
    </submittedName>
</protein>
<dbReference type="PANTHER" id="PTHR30535">
    <property type="entry name" value="VITAMIN B12-BINDING PROTEIN"/>
    <property type="match status" value="1"/>
</dbReference>
<feature type="chain" id="PRO_5041403103" evidence="1">
    <location>
        <begin position="27"/>
        <end position="366"/>
    </location>
</feature>
<dbReference type="EMBL" id="JAMSLR010000007">
    <property type="protein sequence ID" value="MCM8749689.1"/>
    <property type="molecule type" value="Genomic_DNA"/>
</dbReference>
<dbReference type="InterPro" id="IPR002491">
    <property type="entry name" value="ABC_transptr_periplasmic_BD"/>
</dbReference>
<dbReference type="Gene3D" id="1.20.58.2180">
    <property type="match status" value="1"/>
</dbReference>
<keyword evidence="4" id="KW-1185">Reference proteome</keyword>
<dbReference type="PANTHER" id="PTHR30535:SF34">
    <property type="entry name" value="MOLYBDATE-BINDING PROTEIN MOLA"/>
    <property type="match status" value="1"/>
</dbReference>